<dbReference type="Proteomes" id="UP001218218">
    <property type="component" value="Unassembled WGS sequence"/>
</dbReference>
<organism evidence="2 3">
    <name type="scientific">Mycena albidolilacea</name>
    <dbReference type="NCBI Taxonomy" id="1033008"/>
    <lineage>
        <taxon>Eukaryota</taxon>
        <taxon>Fungi</taxon>
        <taxon>Dikarya</taxon>
        <taxon>Basidiomycota</taxon>
        <taxon>Agaricomycotina</taxon>
        <taxon>Agaricomycetes</taxon>
        <taxon>Agaricomycetidae</taxon>
        <taxon>Agaricales</taxon>
        <taxon>Marasmiineae</taxon>
        <taxon>Mycenaceae</taxon>
        <taxon>Mycena</taxon>
    </lineage>
</organism>
<dbReference type="InterPro" id="IPR051616">
    <property type="entry name" value="Cul2-RING_E3_ligase_SR"/>
</dbReference>
<dbReference type="EMBL" id="JARIHO010000005">
    <property type="protein sequence ID" value="KAJ7361160.1"/>
    <property type="molecule type" value="Genomic_DNA"/>
</dbReference>
<dbReference type="AlphaFoldDB" id="A0AAD7AK78"/>
<dbReference type="PROSITE" id="PS50088">
    <property type="entry name" value="ANK_REPEAT"/>
    <property type="match status" value="1"/>
</dbReference>
<name>A0AAD7AK78_9AGAR</name>
<evidence type="ECO:0000313" key="3">
    <source>
        <dbReference type="Proteomes" id="UP001218218"/>
    </source>
</evidence>
<gene>
    <name evidence="2" type="ORF">DFH08DRAFT_685250</name>
</gene>
<dbReference type="PANTHER" id="PTHR46224:SF64">
    <property type="entry name" value="IQ MOTIF AND ANKYRIN REPEAT DOMAIN-CONTAINING PROTEIN 1"/>
    <property type="match status" value="1"/>
</dbReference>
<keyword evidence="1" id="KW-0040">ANK repeat</keyword>
<dbReference type="SUPFAM" id="SSF48403">
    <property type="entry name" value="Ankyrin repeat"/>
    <property type="match status" value="1"/>
</dbReference>
<comment type="caution">
    <text evidence="2">The sequence shown here is derived from an EMBL/GenBank/DDBJ whole genome shotgun (WGS) entry which is preliminary data.</text>
</comment>
<dbReference type="PROSITE" id="PS50297">
    <property type="entry name" value="ANK_REP_REGION"/>
    <property type="match status" value="1"/>
</dbReference>
<evidence type="ECO:0000256" key="1">
    <source>
        <dbReference type="PROSITE-ProRule" id="PRU00023"/>
    </source>
</evidence>
<keyword evidence="3" id="KW-1185">Reference proteome</keyword>
<feature type="repeat" description="ANK" evidence="1">
    <location>
        <begin position="49"/>
        <end position="81"/>
    </location>
</feature>
<accession>A0AAD7AK78</accession>
<proteinExistence type="predicted"/>
<dbReference type="PANTHER" id="PTHR46224">
    <property type="entry name" value="ANKYRIN REPEAT FAMILY PROTEIN"/>
    <property type="match status" value="1"/>
</dbReference>
<dbReference type="Gene3D" id="1.25.40.20">
    <property type="entry name" value="Ankyrin repeat-containing domain"/>
    <property type="match status" value="1"/>
</dbReference>
<dbReference type="InterPro" id="IPR002110">
    <property type="entry name" value="Ankyrin_rpt"/>
</dbReference>
<evidence type="ECO:0000313" key="2">
    <source>
        <dbReference type="EMBL" id="KAJ7361160.1"/>
    </source>
</evidence>
<protein>
    <submittedName>
        <fullName evidence="2">Ankyrin repeat-containing domain protein</fullName>
    </submittedName>
</protein>
<dbReference type="Pfam" id="PF00023">
    <property type="entry name" value="Ank"/>
    <property type="match status" value="1"/>
</dbReference>
<reference evidence="2" key="1">
    <citation type="submission" date="2023-03" db="EMBL/GenBank/DDBJ databases">
        <title>Massive genome expansion in bonnet fungi (Mycena s.s.) driven by repeated elements and novel gene families across ecological guilds.</title>
        <authorList>
            <consortium name="Lawrence Berkeley National Laboratory"/>
            <person name="Harder C.B."/>
            <person name="Miyauchi S."/>
            <person name="Viragh M."/>
            <person name="Kuo A."/>
            <person name="Thoen E."/>
            <person name="Andreopoulos B."/>
            <person name="Lu D."/>
            <person name="Skrede I."/>
            <person name="Drula E."/>
            <person name="Henrissat B."/>
            <person name="Morin E."/>
            <person name="Kohler A."/>
            <person name="Barry K."/>
            <person name="LaButti K."/>
            <person name="Morin E."/>
            <person name="Salamov A."/>
            <person name="Lipzen A."/>
            <person name="Mereny Z."/>
            <person name="Hegedus B."/>
            <person name="Baldrian P."/>
            <person name="Stursova M."/>
            <person name="Weitz H."/>
            <person name="Taylor A."/>
            <person name="Grigoriev I.V."/>
            <person name="Nagy L.G."/>
            <person name="Martin F."/>
            <person name="Kauserud H."/>
        </authorList>
    </citation>
    <scope>NUCLEOTIDE SEQUENCE</scope>
    <source>
        <strain evidence="2">CBHHK002</strain>
    </source>
</reference>
<sequence>MPGSSRTHNLGPALIQTVRSEEPETSQIEIIQALVSKGAAINYFEPRLTNSTPLAFAAIGNRIESMRFLLASGAGPNLHDGEFIALIATIRSKNMDIARALVDAGADVHVLEFKRLYTILVFCGTAELLRLLLERGIDPNLEDRDG</sequence>
<dbReference type="SMART" id="SM00248">
    <property type="entry name" value="ANK"/>
    <property type="match status" value="4"/>
</dbReference>
<dbReference type="InterPro" id="IPR036770">
    <property type="entry name" value="Ankyrin_rpt-contain_sf"/>
</dbReference>